<accession>D8M5Y1</accession>
<proteinExistence type="predicted"/>
<dbReference type="OMA" id="WNDEMIE"/>
<keyword evidence="7" id="KW-1185">Reference proteome</keyword>
<dbReference type="AlphaFoldDB" id="D8M5Y1"/>
<dbReference type="GeneID" id="24922772"/>
<dbReference type="PANTHER" id="PTHR23236">
    <property type="entry name" value="EUKARYOTIC TRANSLATION INITIATION FACTOR 4B/4H"/>
    <property type="match status" value="1"/>
</dbReference>
<dbReference type="InterPro" id="IPR035979">
    <property type="entry name" value="RBD_domain_sf"/>
</dbReference>
<keyword evidence="2 3" id="KW-0694">RNA-binding</keyword>
<evidence type="ECO:0000256" key="4">
    <source>
        <dbReference type="SAM" id="MobiDB-lite"/>
    </source>
</evidence>
<protein>
    <recommendedName>
        <fullName evidence="5">RRM domain-containing protein</fullName>
    </recommendedName>
</protein>
<dbReference type="OrthoDB" id="442677at2759"/>
<organism evidence="6">
    <name type="scientific">Blastocystis hominis</name>
    <dbReference type="NCBI Taxonomy" id="12968"/>
    <lineage>
        <taxon>Eukaryota</taxon>
        <taxon>Sar</taxon>
        <taxon>Stramenopiles</taxon>
        <taxon>Bigyra</taxon>
        <taxon>Opalozoa</taxon>
        <taxon>Opalinata</taxon>
        <taxon>Blastocystidae</taxon>
        <taxon>Blastocystis</taxon>
    </lineage>
</organism>
<dbReference type="Gene3D" id="3.30.70.330">
    <property type="match status" value="2"/>
</dbReference>
<reference evidence="6" key="1">
    <citation type="submission" date="2010-02" db="EMBL/GenBank/DDBJ databases">
        <title>Sequencing and annotation of the Blastocystis hominis genome.</title>
        <authorList>
            <person name="Wincker P."/>
        </authorList>
    </citation>
    <scope>NUCLEOTIDE SEQUENCE</scope>
    <source>
        <strain evidence="6">Singapore isolate B</strain>
    </source>
</reference>
<dbReference type="Proteomes" id="UP000008312">
    <property type="component" value="Unassembled WGS sequence"/>
</dbReference>
<dbReference type="InterPro" id="IPR012677">
    <property type="entry name" value="Nucleotide-bd_a/b_plait_sf"/>
</dbReference>
<evidence type="ECO:0000256" key="2">
    <source>
        <dbReference type="ARBA" id="ARBA00022884"/>
    </source>
</evidence>
<dbReference type="InterPro" id="IPR000504">
    <property type="entry name" value="RRM_dom"/>
</dbReference>
<dbReference type="PANTHER" id="PTHR23236:SF119">
    <property type="entry name" value="NUCLEAR RNA-BINDING PROTEIN SART-3"/>
    <property type="match status" value="1"/>
</dbReference>
<dbReference type="EMBL" id="FN668661">
    <property type="protein sequence ID" value="CBK23580.2"/>
    <property type="molecule type" value="Genomic_DNA"/>
</dbReference>
<feature type="region of interest" description="Disordered" evidence="4">
    <location>
        <begin position="1"/>
        <end position="38"/>
    </location>
</feature>
<evidence type="ECO:0000259" key="5">
    <source>
        <dbReference type="PROSITE" id="PS50102"/>
    </source>
</evidence>
<dbReference type="SUPFAM" id="SSF54928">
    <property type="entry name" value="RNA-binding domain, RBD"/>
    <property type="match status" value="2"/>
</dbReference>
<evidence type="ECO:0000313" key="6">
    <source>
        <dbReference type="EMBL" id="CBK23580.2"/>
    </source>
</evidence>
<dbReference type="SMART" id="SM00360">
    <property type="entry name" value="RRM"/>
    <property type="match status" value="2"/>
</dbReference>
<sequence length="276" mass="31577">MHTDQQQSETNSDTQVSQNTTGNSLFSESSKVRFSKLPSEQTKGTIEVGKKVETKTRISKKAVNKHEFDAYTIFVASVVQKPSQVHKVFSKFGSIRSLRFRSISVESTPISHFDKKLLKKASVIKNKLSEDKKCVNAYIVYEQKESVEAALVLNNTLLFDRHIVVDRVSKKKKPFDKERNHRTLFIGNLPFDADEEELRSFFESGMLKQKTHLEEGSHEEFVESVRLIRSKDLQKGKGFGYVTLKSAVEMPLALLLDGKEFKGRELRVSRKCAMRR</sequence>
<keyword evidence="1" id="KW-0677">Repeat</keyword>
<evidence type="ECO:0000256" key="1">
    <source>
        <dbReference type="ARBA" id="ARBA00022737"/>
    </source>
</evidence>
<evidence type="ECO:0000313" key="7">
    <source>
        <dbReference type="Proteomes" id="UP000008312"/>
    </source>
</evidence>
<dbReference type="RefSeq" id="XP_012897628.1">
    <property type="nucleotide sequence ID" value="XM_013042174.1"/>
</dbReference>
<feature type="domain" description="RRM" evidence="5">
    <location>
        <begin position="182"/>
        <end position="273"/>
    </location>
</feature>
<gene>
    <name evidence="6" type="ORF">GSBLH_T00006648001</name>
</gene>
<dbReference type="GO" id="GO:0003723">
    <property type="term" value="F:RNA binding"/>
    <property type="evidence" value="ECO:0007669"/>
    <property type="project" value="UniProtKB-UniRule"/>
</dbReference>
<dbReference type="Pfam" id="PF00076">
    <property type="entry name" value="RRM_1"/>
    <property type="match status" value="1"/>
</dbReference>
<feature type="compositionally biased region" description="Polar residues" evidence="4">
    <location>
        <begin position="1"/>
        <end position="29"/>
    </location>
</feature>
<name>D8M5Y1_BLAHO</name>
<evidence type="ECO:0000256" key="3">
    <source>
        <dbReference type="PROSITE-ProRule" id="PRU00176"/>
    </source>
</evidence>
<dbReference type="InParanoid" id="D8M5Y1"/>
<dbReference type="PROSITE" id="PS50102">
    <property type="entry name" value="RRM"/>
    <property type="match status" value="1"/>
</dbReference>